<evidence type="ECO:0000256" key="4">
    <source>
        <dbReference type="PROSITE-ProRule" id="PRU00335"/>
    </source>
</evidence>
<keyword evidence="3" id="KW-0804">Transcription</keyword>
<protein>
    <submittedName>
        <fullName evidence="6">TetR/AcrR family transcriptional regulator</fullName>
    </submittedName>
</protein>
<keyword evidence="1" id="KW-0805">Transcription regulation</keyword>
<dbReference type="EMBL" id="CP079105">
    <property type="protein sequence ID" value="QXQ15346.1"/>
    <property type="molecule type" value="Genomic_DNA"/>
</dbReference>
<evidence type="ECO:0000256" key="2">
    <source>
        <dbReference type="ARBA" id="ARBA00023125"/>
    </source>
</evidence>
<dbReference type="InterPro" id="IPR036271">
    <property type="entry name" value="Tet_transcr_reg_TetR-rel_C_sf"/>
</dbReference>
<organism evidence="6 7">
    <name type="scientific">Skermania pinensis</name>
    <dbReference type="NCBI Taxonomy" id="39122"/>
    <lineage>
        <taxon>Bacteria</taxon>
        <taxon>Bacillati</taxon>
        <taxon>Actinomycetota</taxon>
        <taxon>Actinomycetes</taxon>
        <taxon>Mycobacteriales</taxon>
        <taxon>Gordoniaceae</taxon>
        <taxon>Skermania</taxon>
    </lineage>
</organism>
<feature type="domain" description="HTH tetR-type" evidence="5">
    <location>
        <begin position="12"/>
        <end position="72"/>
    </location>
</feature>
<dbReference type="InterPro" id="IPR001647">
    <property type="entry name" value="HTH_TetR"/>
</dbReference>
<dbReference type="SUPFAM" id="SSF48498">
    <property type="entry name" value="Tetracyclin repressor-like, C-terminal domain"/>
    <property type="match status" value="1"/>
</dbReference>
<dbReference type="PROSITE" id="PS50977">
    <property type="entry name" value="HTH_TETR_2"/>
    <property type="match status" value="1"/>
</dbReference>
<dbReference type="InterPro" id="IPR050109">
    <property type="entry name" value="HTH-type_TetR-like_transc_reg"/>
</dbReference>
<gene>
    <name evidence="6" type="ORF">KV203_08570</name>
</gene>
<evidence type="ECO:0000256" key="1">
    <source>
        <dbReference type="ARBA" id="ARBA00023015"/>
    </source>
</evidence>
<keyword evidence="2 4" id="KW-0238">DNA-binding</keyword>
<dbReference type="SUPFAM" id="SSF46689">
    <property type="entry name" value="Homeodomain-like"/>
    <property type="match status" value="1"/>
</dbReference>
<dbReference type="Proteomes" id="UP000887023">
    <property type="component" value="Chromosome"/>
</dbReference>
<evidence type="ECO:0000256" key="3">
    <source>
        <dbReference type="ARBA" id="ARBA00023163"/>
    </source>
</evidence>
<evidence type="ECO:0000313" key="6">
    <source>
        <dbReference type="EMBL" id="QXQ15346.1"/>
    </source>
</evidence>
<dbReference type="Gene3D" id="1.10.357.10">
    <property type="entry name" value="Tetracycline Repressor, domain 2"/>
    <property type="match status" value="1"/>
</dbReference>
<keyword evidence="7" id="KW-1185">Reference proteome</keyword>
<evidence type="ECO:0000259" key="5">
    <source>
        <dbReference type="PROSITE" id="PS50977"/>
    </source>
</evidence>
<sequence length="213" mass="23433">MTERWTRQRRVEHTRGLLLDAAETVFAGAGFGGAALEDIADAAGYTRGAIYAHFGSKEDLFLAVIDRHLERFMAGFAEVIESFDGLDTLDVDKLADRWRELTRAGPERAALGYEFSLFLLRNPDARDRLAERREQMVASFTTFIDTYVEQLGGALAIPADTLARILVATNEGITIAGGIDGIDLYPAFVHLVTANIVAVQNDKSADWQTLPGR</sequence>
<dbReference type="Pfam" id="PF00440">
    <property type="entry name" value="TetR_N"/>
    <property type="match status" value="1"/>
</dbReference>
<dbReference type="PANTHER" id="PTHR30055">
    <property type="entry name" value="HTH-TYPE TRANSCRIPTIONAL REGULATOR RUTR"/>
    <property type="match status" value="1"/>
</dbReference>
<dbReference type="InterPro" id="IPR009057">
    <property type="entry name" value="Homeodomain-like_sf"/>
</dbReference>
<feature type="DNA-binding region" description="H-T-H motif" evidence="4">
    <location>
        <begin position="35"/>
        <end position="54"/>
    </location>
</feature>
<proteinExistence type="predicted"/>
<dbReference type="PRINTS" id="PR00455">
    <property type="entry name" value="HTHTETR"/>
</dbReference>
<name>A0ABX8SI32_9ACTN</name>
<accession>A0ABX8SI32</accession>
<dbReference type="RefSeq" id="WP_066467945.1">
    <property type="nucleotide sequence ID" value="NZ_CBCRUZ010000001.1"/>
</dbReference>
<reference evidence="6" key="1">
    <citation type="submission" date="2021-07" db="EMBL/GenBank/DDBJ databases">
        <title>Candidatus Kaistella beijingensis sp. nov. isolated from a municipal wastewater treatment plant is involved in sludge foaming.</title>
        <authorList>
            <person name="Song Y."/>
            <person name="Liu S.-J."/>
        </authorList>
    </citation>
    <scope>NUCLEOTIDE SEQUENCE</scope>
    <source>
        <strain evidence="6">DSM 43998</strain>
    </source>
</reference>
<evidence type="ECO:0000313" key="7">
    <source>
        <dbReference type="Proteomes" id="UP000887023"/>
    </source>
</evidence>
<dbReference type="PANTHER" id="PTHR30055:SF234">
    <property type="entry name" value="HTH-TYPE TRANSCRIPTIONAL REGULATOR BETI"/>
    <property type="match status" value="1"/>
</dbReference>